<feature type="region of interest" description="Disordered" evidence="10">
    <location>
        <begin position="429"/>
        <end position="452"/>
    </location>
</feature>
<dbReference type="OrthoDB" id="5877983at2759"/>
<evidence type="ECO:0000256" key="8">
    <source>
        <dbReference type="ARBA" id="ARBA00035344"/>
    </source>
</evidence>
<dbReference type="PANTHER" id="PTHR21035:SF2">
    <property type="entry name" value="SMALL RIBOSOMAL SUBUNIT PROTEIN MS26"/>
    <property type="match status" value="1"/>
</dbReference>
<keyword evidence="9" id="KW-0175">Coiled coil</keyword>
<dbReference type="InParanoid" id="E4XDH5"/>
<keyword evidence="6" id="KW-0687">Ribonucleoprotein</keyword>
<dbReference type="Proteomes" id="UP000001307">
    <property type="component" value="Unassembled WGS sequence"/>
</dbReference>
<keyword evidence="5" id="KW-0496">Mitochondrion</keyword>
<proteinExistence type="inferred from homology"/>
<keyword evidence="3" id="KW-0809">Transit peptide</keyword>
<comment type="subcellular location">
    <subcellularLocation>
        <location evidence="1">Mitochondrion</location>
    </subcellularLocation>
</comment>
<dbReference type="EMBL" id="FN653039">
    <property type="protein sequence ID" value="CBY19213.1"/>
    <property type="molecule type" value="Genomic_DNA"/>
</dbReference>
<sequence>MLRTNELIKALARANSEATKGLKFGGFNDPWWSGSKWNRQDSFAIPDKLKDKFPMLDDHGGPHRPLENRDWAKRTDPRGKLLRKANQYNFEFNGHAPKPYWVMEGVDKETGEREFFAGLPAKPIWRQPSKKQREAMINTHEYDHEEIPEEFMQYHAEISAEYNHKMKAVRAFTFEKYVQPVLVEEEAIAQCQLFVRQNSGRLSIEEFKAAKIAPKKYPVRHDRFLNWYSFSKDRRGTNLVEKQIQMIQKQVENLAELEGNAGMPAQYRDVSRRISWNDFRNESMKEEFMQKLETSELRRLEREEQEIERIRKHRKSLEKKHKKEFEAWTEASKDFLHETNVDDKILEALESPTTHNFPIDELGRPDLDASKIHTAERNFRLTPTEQEYFVLRKMREEQRIKGNVDLAEQLTKQFSDEELLQMVEEFEIAHEEADAEAAEKSNDDIPPEKSAN</sequence>
<dbReference type="GO" id="GO:0005763">
    <property type="term" value="C:mitochondrial small ribosomal subunit"/>
    <property type="evidence" value="ECO:0007669"/>
    <property type="project" value="InterPro"/>
</dbReference>
<evidence type="ECO:0000313" key="11">
    <source>
        <dbReference type="EMBL" id="CBY19213.1"/>
    </source>
</evidence>
<protein>
    <recommendedName>
        <fullName evidence="7">Small ribosomal subunit protein mS26</fullName>
    </recommendedName>
    <alternativeName>
        <fullName evidence="8">28S ribosomal protein S26, mitochondrial</fullName>
    </alternativeName>
</protein>
<dbReference type="Pfam" id="PF14943">
    <property type="entry name" value="MRP-S26"/>
    <property type="match status" value="1"/>
</dbReference>
<evidence type="ECO:0000256" key="10">
    <source>
        <dbReference type="SAM" id="MobiDB-lite"/>
    </source>
</evidence>
<name>E4XDH5_OIKDI</name>
<reference evidence="11" key="1">
    <citation type="journal article" date="2010" name="Science">
        <title>Plasticity of animal genome architecture unmasked by rapid evolution of a pelagic tunicate.</title>
        <authorList>
            <person name="Denoeud F."/>
            <person name="Henriet S."/>
            <person name="Mungpakdee S."/>
            <person name="Aury J.M."/>
            <person name="Da Silva C."/>
            <person name="Brinkmann H."/>
            <person name="Mikhaleva J."/>
            <person name="Olsen L.C."/>
            <person name="Jubin C."/>
            <person name="Canestro C."/>
            <person name="Bouquet J.M."/>
            <person name="Danks G."/>
            <person name="Poulain J."/>
            <person name="Campsteijn C."/>
            <person name="Adamski M."/>
            <person name="Cross I."/>
            <person name="Yadetie F."/>
            <person name="Muffato M."/>
            <person name="Louis A."/>
            <person name="Butcher S."/>
            <person name="Tsagkogeorga G."/>
            <person name="Konrad A."/>
            <person name="Singh S."/>
            <person name="Jensen M.F."/>
            <person name="Cong E.H."/>
            <person name="Eikeseth-Otteraa H."/>
            <person name="Noel B."/>
            <person name="Anthouard V."/>
            <person name="Porcel B.M."/>
            <person name="Kachouri-Lafond R."/>
            <person name="Nishino A."/>
            <person name="Ugolini M."/>
            <person name="Chourrout P."/>
            <person name="Nishida H."/>
            <person name="Aasland R."/>
            <person name="Huzurbazar S."/>
            <person name="Westhof E."/>
            <person name="Delsuc F."/>
            <person name="Lehrach H."/>
            <person name="Reinhardt R."/>
            <person name="Weissenbach J."/>
            <person name="Roy S.W."/>
            <person name="Artiguenave F."/>
            <person name="Postlethwait J.H."/>
            <person name="Manak J.R."/>
            <person name="Thompson E.M."/>
            <person name="Jaillon O."/>
            <person name="Du Pasquier L."/>
            <person name="Boudinot P."/>
            <person name="Liberles D.A."/>
            <person name="Volff J.N."/>
            <person name="Philippe H."/>
            <person name="Lenhard B."/>
            <person name="Roest Crollius H."/>
            <person name="Wincker P."/>
            <person name="Chourrout D."/>
        </authorList>
    </citation>
    <scope>NUCLEOTIDE SEQUENCE [LARGE SCALE GENOMIC DNA]</scope>
</reference>
<dbReference type="InterPro" id="IPR026140">
    <property type="entry name" value="Ribosomal_mS26"/>
</dbReference>
<keyword evidence="12" id="KW-1185">Reference proteome</keyword>
<comment type="similarity">
    <text evidence="2">Belongs to the mitochondrion-specific ribosomal protein mS26 family.</text>
</comment>
<evidence type="ECO:0000256" key="9">
    <source>
        <dbReference type="SAM" id="Coils"/>
    </source>
</evidence>
<evidence type="ECO:0000256" key="5">
    <source>
        <dbReference type="ARBA" id="ARBA00023128"/>
    </source>
</evidence>
<keyword evidence="4" id="KW-0689">Ribosomal protein</keyword>
<evidence type="ECO:0000256" key="6">
    <source>
        <dbReference type="ARBA" id="ARBA00023274"/>
    </source>
</evidence>
<evidence type="ECO:0000313" key="12">
    <source>
        <dbReference type="Proteomes" id="UP000001307"/>
    </source>
</evidence>
<evidence type="ECO:0000256" key="3">
    <source>
        <dbReference type="ARBA" id="ARBA00022946"/>
    </source>
</evidence>
<organism evidence="11">
    <name type="scientific">Oikopleura dioica</name>
    <name type="common">Tunicate</name>
    <dbReference type="NCBI Taxonomy" id="34765"/>
    <lineage>
        <taxon>Eukaryota</taxon>
        <taxon>Metazoa</taxon>
        <taxon>Chordata</taxon>
        <taxon>Tunicata</taxon>
        <taxon>Appendicularia</taxon>
        <taxon>Copelata</taxon>
        <taxon>Oikopleuridae</taxon>
        <taxon>Oikopleura</taxon>
    </lineage>
</organism>
<dbReference type="PANTHER" id="PTHR21035">
    <property type="entry name" value="28S RIBOSOMAL PROTEIN S26, MITOCHONDRIAL"/>
    <property type="match status" value="1"/>
</dbReference>
<accession>E4XDH5</accession>
<evidence type="ECO:0000256" key="1">
    <source>
        <dbReference type="ARBA" id="ARBA00004173"/>
    </source>
</evidence>
<gene>
    <name evidence="11" type="ORF">GSOID_T00008218001</name>
</gene>
<evidence type="ECO:0000256" key="7">
    <source>
        <dbReference type="ARBA" id="ARBA00035138"/>
    </source>
</evidence>
<dbReference type="AlphaFoldDB" id="E4XDH5"/>
<evidence type="ECO:0000256" key="2">
    <source>
        <dbReference type="ARBA" id="ARBA00009672"/>
    </source>
</evidence>
<feature type="coiled-coil region" evidence="9">
    <location>
        <begin position="290"/>
        <end position="320"/>
    </location>
</feature>
<evidence type="ECO:0000256" key="4">
    <source>
        <dbReference type="ARBA" id="ARBA00022980"/>
    </source>
</evidence>